<keyword evidence="7" id="KW-0175">Coiled coil</keyword>
<dbReference type="PROSITE" id="PS50109">
    <property type="entry name" value="HIS_KIN"/>
    <property type="match status" value="1"/>
</dbReference>
<dbReference type="InterPro" id="IPR007891">
    <property type="entry name" value="CHASE3"/>
</dbReference>
<dbReference type="Pfam" id="PF00512">
    <property type="entry name" value="HisKA"/>
    <property type="match status" value="1"/>
</dbReference>
<dbReference type="SUPFAM" id="SSF47384">
    <property type="entry name" value="Homodimeric domain of signal transducing histidine kinase"/>
    <property type="match status" value="1"/>
</dbReference>
<dbReference type="SUPFAM" id="SSF55874">
    <property type="entry name" value="ATPase domain of HSP90 chaperone/DNA topoisomerase II/histidine kinase"/>
    <property type="match status" value="1"/>
</dbReference>
<keyword evidence="6" id="KW-0902">Two-component regulatory system</keyword>
<dbReference type="Proteomes" id="UP000266183">
    <property type="component" value="Chromosome"/>
</dbReference>
<dbReference type="InterPro" id="IPR003594">
    <property type="entry name" value="HATPase_dom"/>
</dbReference>
<dbReference type="InterPro" id="IPR036097">
    <property type="entry name" value="HisK_dim/P_sf"/>
</dbReference>
<evidence type="ECO:0000256" key="8">
    <source>
        <dbReference type="SAM" id="Phobius"/>
    </source>
</evidence>
<proteinExistence type="predicted"/>
<dbReference type="Gene3D" id="3.30.565.10">
    <property type="entry name" value="Histidine kinase-like ATPase, C-terminal domain"/>
    <property type="match status" value="1"/>
</dbReference>
<evidence type="ECO:0000256" key="7">
    <source>
        <dbReference type="SAM" id="Coils"/>
    </source>
</evidence>
<dbReference type="InterPro" id="IPR005467">
    <property type="entry name" value="His_kinase_dom"/>
</dbReference>
<keyword evidence="5" id="KW-0418">Kinase</keyword>
<dbReference type="InterPro" id="IPR003661">
    <property type="entry name" value="HisK_dim/P_dom"/>
</dbReference>
<keyword evidence="4" id="KW-0808">Transferase</keyword>
<evidence type="ECO:0000256" key="5">
    <source>
        <dbReference type="ARBA" id="ARBA00022777"/>
    </source>
</evidence>
<evidence type="ECO:0000259" key="9">
    <source>
        <dbReference type="PROSITE" id="PS50109"/>
    </source>
</evidence>
<evidence type="ECO:0000256" key="3">
    <source>
        <dbReference type="ARBA" id="ARBA00022553"/>
    </source>
</evidence>
<dbReference type="InterPro" id="IPR036890">
    <property type="entry name" value="HATPase_C_sf"/>
</dbReference>
<dbReference type="PRINTS" id="PR00344">
    <property type="entry name" value="BCTRLSENSOR"/>
</dbReference>
<dbReference type="CDD" id="cd00075">
    <property type="entry name" value="HATPase"/>
    <property type="match status" value="1"/>
</dbReference>
<dbReference type="PANTHER" id="PTHR43711:SF26">
    <property type="entry name" value="SENSOR HISTIDINE KINASE RCSC"/>
    <property type="match status" value="1"/>
</dbReference>
<dbReference type="Pfam" id="PF02518">
    <property type="entry name" value="HATPase_c"/>
    <property type="match status" value="1"/>
</dbReference>
<dbReference type="Pfam" id="PF05227">
    <property type="entry name" value="CHASE3"/>
    <property type="match status" value="1"/>
</dbReference>
<dbReference type="SMART" id="SM00388">
    <property type="entry name" value="HisKA"/>
    <property type="match status" value="1"/>
</dbReference>
<dbReference type="EMBL" id="CP032382">
    <property type="protein sequence ID" value="AYB29610.1"/>
    <property type="molecule type" value="Genomic_DNA"/>
</dbReference>
<dbReference type="FunFam" id="3.30.565.10:FF:000006">
    <property type="entry name" value="Sensor histidine kinase WalK"/>
    <property type="match status" value="1"/>
</dbReference>
<evidence type="ECO:0000256" key="6">
    <source>
        <dbReference type="ARBA" id="ARBA00023012"/>
    </source>
</evidence>
<feature type="domain" description="Histidine kinase" evidence="9">
    <location>
        <begin position="276"/>
        <end position="491"/>
    </location>
</feature>
<sequence>MPAVPFPVYIFPILDSKIENPRMKIKPNRLQATGIYVLLVLSILLVIVSAYITHYNTVEKEESTKTVIRRYRSIESATKLLSLIHDMESAQRGYILSGDSVFLTPYQQAQGAISTETSILKKLINDNEEQTRFLEGEILQVIRQRSEDLDNGIRIYNAHGKDSADHRINIKTGQTHMDALRILVEDLVRRERLLLARQNETLEKNMSVEDTVRFIAFSLIGLTSLVALIALIERQRSIKNLVETLNRANEALEEKVQERTKQLVEANAAKDHFLGIASHDLKAPLSGILRLIEVLKLEGSMRAEKDQEYLNYMEDACHDMLRLILNLLDINRIERGATPIVKQPVDVGKLMAKLENEFSHQARLKHIDFKAGTISGLLNTDADALSRVLENLLSNAIKFSPRHRVVQLHAEKNADGFRFAVTDEGPGIPEEDLPYLFGKFQKLSNKPTGGEGSTGLGLSIAKELTHLLGGKITVASELAKGTVFTVTIPES</sequence>
<keyword evidence="11" id="KW-1185">Reference proteome</keyword>
<evidence type="ECO:0000256" key="1">
    <source>
        <dbReference type="ARBA" id="ARBA00000085"/>
    </source>
</evidence>
<evidence type="ECO:0000256" key="2">
    <source>
        <dbReference type="ARBA" id="ARBA00012438"/>
    </source>
</evidence>
<dbReference type="InterPro" id="IPR004358">
    <property type="entry name" value="Sig_transdc_His_kin-like_C"/>
</dbReference>
<dbReference type="InterPro" id="IPR050736">
    <property type="entry name" value="Sensor_HK_Regulatory"/>
</dbReference>
<dbReference type="Gene3D" id="1.10.287.130">
    <property type="match status" value="1"/>
</dbReference>
<dbReference type="AlphaFoldDB" id="A0A385SJQ0"/>
<reference evidence="11" key="1">
    <citation type="submission" date="2018-09" db="EMBL/GenBank/DDBJ databases">
        <title>Chryseolinea sp. KIS68-18 isolated from soil.</title>
        <authorList>
            <person name="Weon H.-Y."/>
            <person name="Kwon S.-W."/>
            <person name="Lee S.A."/>
        </authorList>
    </citation>
    <scope>NUCLEOTIDE SEQUENCE [LARGE SCALE GENOMIC DNA]</scope>
    <source>
        <strain evidence="11">KIS68-18</strain>
    </source>
</reference>
<feature type="coiled-coil region" evidence="7">
    <location>
        <begin position="235"/>
        <end position="269"/>
    </location>
</feature>
<gene>
    <name evidence="10" type="ORF">D4L85_02975</name>
</gene>
<evidence type="ECO:0000313" key="11">
    <source>
        <dbReference type="Proteomes" id="UP000266183"/>
    </source>
</evidence>
<evidence type="ECO:0000256" key="4">
    <source>
        <dbReference type="ARBA" id="ARBA00022679"/>
    </source>
</evidence>
<organism evidence="10 11">
    <name type="scientific">Chryseolinea soli</name>
    <dbReference type="NCBI Taxonomy" id="2321403"/>
    <lineage>
        <taxon>Bacteria</taxon>
        <taxon>Pseudomonadati</taxon>
        <taxon>Bacteroidota</taxon>
        <taxon>Cytophagia</taxon>
        <taxon>Cytophagales</taxon>
        <taxon>Fulvivirgaceae</taxon>
        <taxon>Chryseolinea</taxon>
    </lineage>
</organism>
<dbReference type="KEGG" id="chk:D4L85_02975"/>
<keyword evidence="8" id="KW-0472">Membrane</keyword>
<keyword evidence="8" id="KW-0812">Transmembrane</keyword>
<dbReference type="GO" id="GO:0000155">
    <property type="term" value="F:phosphorelay sensor kinase activity"/>
    <property type="evidence" value="ECO:0007669"/>
    <property type="project" value="InterPro"/>
</dbReference>
<dbReference type="PANTHER" id="PTHR43711">
    <property type="entry name" value="TWO-COMPONENT HISTIDINE KINASE"/>
    <property type="match status" value="1"/>
</dbReference>
<keyword evidence="8" id="KW-1133">Transmembrane helix</keyword>
<protein>
    <recommendedName>
        <fullName evidence="2">histidine kinase</fullName>
        <ecNumber evidence="2">2.7.13.3</ecNumber>
    </recommendedName>
</protein>
<dbReference type="EC" id="2.7.13.3" evidence="2"/>
<comment type="catalytic activity">
    <reaction evidence="1">
        <text>ATP + protein L-histidine = ADP + protein N-phospho-L-histidine.</text>
        <dbReference type="EC" id="2.7.13.3"/>
    </reaction>
</comment>
<feature type="transmembrane region" description="Helical" evidence="8">
    <location>
        <begin position="214"/>
        <end position="232"/>
    </location>
</feature>
<keyword evidence="3" id="KW-0597">Phosphoprotein</keyword>
<dbReference type="CDD" id="cd00082">
    <property type="entry name" value="HisKA"/>
    <property type="match status" value="1"/>
</dbReference>
<evidence type="ECO:0000313" key="10">
    <source>
        <dbReference type="EMBL" id="AYB29610.1"/>
    </source>
</evidence>
<feature type="transmembrane region" description="Helical" evidence="8">
    <location>
        <begin position="32"/>
        <end position="52"/>
    </location>
</feature>
<dbReference type="SMART" id="SM00387">
    <property type="entry name" value="HATPase_c"/>
    <property type="match status" value="1"/>
</dbReference>
<dbReference type="CDD" id="cd19410">
    <property type="entry name" value="HK9-like_sensor"/>
    <property type="match status" value="1"/>
</dbReference>
<accession>A0A385SJQ0</accession>
<name>A0A385SJQ0_9BACT</name>